<sequence length="64" mass="6560">MFRLSLSAAMDTKLLKPLTAMDDRLGPVNSALGVGGDAAMFHGDFATGLIVRARVPANDDGGVG</sequence>
<gene>
    <name evidence="1" type="ORF">C7B45_07875</name>
</gene>
<dbReference type="Proteomes" id="UP000241848">
    <property type="component" value="Unassembled WGS sequence"/>
</dbReference>
<accession>A0A2T2WIU2</accession>
<proteinExistence type="predicted"/>
<dbReference type="EMBL" id="PXYV01000021">
    <property type="protein sequence ID" value="PSR22136.1"/>
    <property type="molecule type" value="Genomic_DNA"/>
</dbReference>
<organism evidence="1 2">
    <name type="scientific">Sulfobacillus acidophilus</name>
    <dbReference type="NCBI Taxonomy" id="53633"/>
    <lineage>
        <taxon>Bacteria</taxon>
        <taxon>Bacillati</taxon>
        <taxon>Bacillota</taxon>
        <taxon>Clostridia</taxon>
        <taxon>Eubacteriales</taxon>
        <taxon>Clostridiales Family XVII. Incertae Sedis</taxon>
        <taxon>Sulfobacillus</taxon>
    </lineage>
</organism>
<name>A0A2T2WIU2_9FIRM</name>
<evidence type="ECO:0000313" key="1">
    <source>
        <dbReference type="EMBL" id="PSR22136.1"/>
    </source>
</evidence>
<comment type="caution">
    <text evidence="1">The sequence shown here is derived from an EMBL/GenBank/DDBJ whole genome shotgun (WGS) entry which is preliminary data.</text>
</comment>
<evidence type="ECO:0000313" key="2">
    <source>
        <dbReference type="Proteomes" id="UP000241848"/>
    </source>
</evidence>
<protein>
    <submittedName>
        <fullName evidence="1">Uncharacterized protein</fullName>
    </submittedName>
</protein>
<reference evidence="1 2" key="1">
    <citation type="journal article" date="2014" name="BMC Genomics">
        <title>Comparison of environmental and isolate Sulfobacillus genomes reveals diverse carbon, sulfur, nitrogen, and hydrogen metabolisms.</title>
        <authorList>
            <person name="Justice N.B."/>
            <person name="Norman A."/>
            <person name="Brown C.T."/>
            <person name="Singh A."/>
            <person name="Thomas B.C."/>
            <person name="Banfield J.F."/>
        </authorList>
    </citation>
    <scope>NUCLEOTIDE SEQUENCE [LARGE SCALE GENOMIC DNA]</scope>
    <source>
        <strain evidence="1">AMDSBA3</strain>
    </source>
</reference>
<dbReference type="AlphaFoldDB" id="A0A2T2WIU2"/>